<feature type="signal peptide" evidence="1">
    <location>
        <begin position="1"/>
        <end position="22"/>
    </location>
</feature>
<keyword evidence="1" id="KW-0732">Signal</keyword>
<dbReference type="OrthoDB" id="8195871at2759"/>
<gene>
    <name evidence="2" type="ORF">AFUS01_LOCUS1868</name>
</gene>
<accession>A0A8J2J4C4</accession>
<feature type="chain" id="PRO_5035283892" description="Trissin" evidence="1">
    <location>
        <begin position="23"/>
        <end position="93"/>
    </location>
</feature>
<protein>
    <recommendedName>
        <fullName evidence="4">Trissin</fullName>
    </recommendedName>
</protein>
<evidence type="ECO:0000313" key="2">
    <source>
        <dbReference type="EMBL" id="CAG7667738.1"/>
    </source>
</evidence>
<evidence type="ECO:0000256" key="1">
    <source>
        <dbReference type="SAM" id="SignalP"/>
    </source>
</evidence>
<proteinExistence type="predicted"/>
<dbReference type="EMBL" id="CAJVCH010010637">
    <property type="protein sequence ID" value="CAG7667738.1"/>
    <property type="molecule type" value="Genomic_DNA"/>
</dbReference>
<evidence type="ECO:0008006" key="4">
    <source>
        <dbReference type="Google" id="ProtNLM"/>
    </source>
</evidence>
<sequence length="93" mass="10822">MYFSGVWAVVLIVLMRFSMENMEEGYLDAEEDGAMLGQDVCNSCGETCASKCGTRKFRNCCYFNFMRKKKARRNIFKFSQSLTNFTHEEQRSV</sequence>
<dbReference type="AlphaFoldDB" id="A0A8J2J4C4"/>
<keyword evidence="3" id="KW-1185">Reference proteome</keyword>
<evidence type="ECO:0000313" key="3">
    <source>
        <dbReference type="Proteomes" id="UP000708208"/>
    </source>
</evidence>
<dbReference type="Proteomes" id="UP000708208">
    <property type="component" value="Unassembled WGS sequence"/>
</dbReference>
<organism evidence="2 3">
    <name type="scientific">Allacma fusca</name>
    <dbReference type="NCBI Taxonomy" id="39272"/>
    <lineage>
        <taxon>Eukaryota</taxon>
        <taxon>Metazoa</taxon>
        <taxon>Ecdysozoa</taxon>
        <taxon>Arthropoda</taxon>
        <taxon>Hexapoda</taxon>
        <taxon>Collembola</taxon>
        <taxon>Symphypleona</taxon>
        <taxon>Sminthuridae</taxon>
        <taxon>Allacma</taxon>
    </lineage>
</organism>
<comment type="caution">
    <text evidence="2">The sequence shown here is derived from an EMBL/GenBank/DDBJ whole genome shotgun (WGS) entry which is preliminary data.</text>
</comment>
<name>A0A8J2J4C4_9HEXA</name>
<reference evidence="2" key="1">
    <citation type="submission" date="2021-06" db="EMBL/GenBank/DDBJ databases">
        <authorList>
            <person name="Hodson N. C."/>
            <person name="Mongue J. A."/>
            <person name="Jaron S. K."/>
        </authorList>
    </citation>
    <scope>NUCLEOTIDE SEQUENCE</scope>
</reference>